<sequence>MKNCKNRKLIKKVAHTILKEAFWGDYTYNEEEIILILSDPSRQKERFFIFEKAFLNLKDPAILTKVFSDEEIKSYLKKISPHQRFSWLSQRIKVWRNIFLGEKNEIPRAKWRPL</sequence>
<name>A0A177E9A0_9BACT</name>
<dbReference type="AlphaFoldDB" id="A0A177E9A0"/>
<proteinExistence type="predicted"/>
<protein>
    <submittedName>
        <fullName evidence="1">Uncharacterized protein</fullName>
    </submittedName>
</protein>
<dbReference type="RefSeq" id="WP_068542098.1">
    <property type="nucleotide sequence ID" value="NZ_LSFI01000026.1"/>
</dbReference>
<evidence type="ECO:0000313" key="1">
    <source>
        <dbReference type="EMBL" id="OAG27579.1"/>
    </source>
</evidence>
<comment type="caution">
    <text evidence="1">The sequence shown here is derived from an EMBL/GenBank/DDBJ whole genome shotgun (WGS) entry which is preliminary data.</text>
</comment>
<accession>A0A177E9A0</accession>
<reference evidence="1 2" key="1">
    <citation type="submission" date="2016-02" db="EMBL/GenBank/DDBJ databases">
        <title>Draft genome sequence of Thermodesulfatator sp. S606.</title>
        <authorList>
            <person name="Lai Q."/>
            <person name="Cao J."/>
            <person name="Dupont S."/>
            <person name="Shao Z."/>
            <person name="Jebbar M."/>
            <person name="Alain K."/>
        </authorList>
    </citation>
    <scope>NUCLEOTIDE SEQUENCE [LARGE SCALE GENOMIC DNA]</scope>
    <source>
        <strain evidence="1 2">S606</strain>
    </source>
</reference>
<dbReference type="EMBL" id="LSFI01000026">
    <property type="protein sequence ID" value="OAG27579.1"/>
    <property type="molecule type" value="Genomic_DNA"/>
</dbReference>
<dbReference type="Proteomes" id="UP000076964">
    <property type="component" value="Unassembled WGS sequence"/>
</dbReference>
<evidence type="ECO:0000313" key="2">
    <source>
        <dbReference type="Proteomes" id="UP000076964"/>
    </source>
</evidence>
<keyword evidence="2" id="KW-1185">Reference proteome</keyword>
<organism evidence="1 2">
    <name type="scientific">Thermodesulfatator autotrophicus</name>
    <dbReference type="NCBI Taxonomy" id="1795632"/>
    <lineage>
        <taxon>Bacteria</taxon>
        <taxon>Pseudomonadati</taxon>
        <taxon>Thermodesulfobacteriota</taxon>
        <taxon>Thermodesulfobacteria</taxon>
        <taxon>Thermodesulfobacteriales</taxon>
        <taxon>Thermodesulfatatoraceae</taxon>
        <taxon>Thermodesulfatator</taxon>
    </lineage>
</organism>
<gene>
    <name evidence="1" type="ORF">TH606_06345</name>
</gene>